<dbReference type="Proteomes" id="UP000450000">
    <property type="component" value="Unassembled WGS sequence"/>
</dbReference>
<dbReference type="Gene3D" id="3.30.530.20">
    <property type="match status" value="1"/>
</dbReference>
<comment type="caution">
    <text evidence="2">The sequence shown here is derived from an EMBL/GenBank/DDBJ whole genome shotgun (WGS) entry which is preliminary data.</text>
</comment>
<dbReference type="AlphaFoldDB" id="A0A6N7L0M0"/>
<dbReference type="RefSeq" id="WP_153468048.1">
    <property type="nucleotide sequence ID" value="NZ_WBOF01000003.1"/>
</dbReference>
<dbReference type="OrthoDB" id="3695445at2"/>
<dbReference type="InterPro" id="IPR047137">
    <property type="entry name" value="ORF3"/>
</dbReference>
<name>A0A6N7L0M0_9ACTN</name>
<dbReference type="EMBL" id="WBOF01000003">
    <property type="protein sequence ID" value="MQS16675.1"/>
    <property type="molecule type" value="Genomic_DNA"/>
</dbReference>
<keyword evidence="3" id="KW-1185">Reference proteome</keyword>
<gene>
    <name evidence="2" type="ORF">F7Q99_31930</name>
</gene>
<dbReference type="PANTHER" id="PTHR33824:SF7">
    <property type="entry name" value="POLYKETIDE CYCLASE_DEHYDRASE AND LIPID TRANSPORT SUPERFAMILY PROTEIN"/>
    <property type="match status" value="1"/>
</dbReference>
<dbReference type="InterPro" id="IPR023393">
    <property type="entry name" value="START-like_dom_sf"/>
</dbReference>
<protein>
    <submittedName>
        <fullName evidence="2">SRPBCC family protein</fullName>
    </submittedName>
</protein>
<accession>A0A6N7L0M0</accession>
<evidence type="ECO:0000259" key="1">
    <source>
        <dbReference type="Pfam" id="PF03364"/>
    </source>
</evidence>
<dbReference type="Pfam" id="PF03364">
    <property type="entry name" value="Polyketide_cyc"/>
    <property type="match status" value="1"/>
</dbReference>
<dbReference type="InterPro" id="IPR005031">
    <property type="entry name" value="COQ10_START"/>
</dbReference>
<evidence type="ECO:0000313" key="3">
    <source>
        <dbReference type="Proteomes" id="UP000450000"/>
    </source>
</evidence>
<reference evidence="2 3" key="1">
    <citation type="submission" date="2019-09" db="EMBL/GenBank/DDBJ databases">
        <title>Genome Sequences of Streptomyces kaniharaensis ATCC 21070.</title>
        <authorList>
            <person name="Zhu W."/>
            <person name="De Crecy-Lagard V."/>
            <person name="Richards N.G."/>
        </authorList>
    </citation>
    <scope>NUCLEOTIDE SEQUENCE [LARGE SCALE GENOMIC DNA]</scope>
    <source>
        <strain evidence="2 3">SF-557</strain>
    </source>
</reference>
<organism evidence="2 3">
    <name type="scientific">Streptomyces kaniharaensis</name>
    <dbReference type="NCBI Taxonomy" id="212423"/>
    <lineage>
        <taxon>Bacteria</taxon>
        <taxon>Bacillati</taxon>
        <taxon>Actinomycetota</taxon>
        <taxon>Actinomycetes</taxon>
        <taxon>Kitasatosporales</taxon>
        <taxon>Streptomycetaceae</taxon>
        <taxon>Streptomyces</taxon>
    </lineage>
</organism>
<dbReference type="PANTHER" id="PTHR33824">
    <property type="entry name" value="POLYKETIDE CYCLASE/DEHYDRASE AND LIPID TRANSPORT SUPERFAMILY PROTEIN"/>
    <property type="match status" value="1"/>
</dbReference>
<sequence>MSTVEESIDVDVPVRVVYDQWATFEDFPQFMEGVEEVRQLDDRHAHWRTKIAGLSREFDTEIVERVPEERVAWRTTGESVKHTGTVDFEPLGAARTRVRMTMAFQPTGLAEKAADKLGMLDRQVRGDLRRFKRFIEDRGTGSGPRPASGGG</sequence>
<proteinExistence type="predicted"/>
<feature type="domain" description="Coenzyme Q-binding protein COQ10 START" evidence="1">
    <location>
        <begin position="10"/>
        <end position="131"/>
    </location>
</feature>
<dbReference type="SUPFAM" id="SSF55961">
    <property type="entry name" value="Bet v1-like"/>
    <property type="match status" value="1"/>
</dbReference>
<evidence type="ECO:0000313" key="2">
    <source>
        <dbReference type="EMBL" id="MQS16675.1"/>
    </source>
</evidence>
<dbReference type="CDD" id="cd07817">
    <property type="entry name" value="SRPBCC_8"/>
    <property type="match status" value="1"/>
</dbReference>